<proteinExistence type="predicted"/>
<dbReference type="OMA" id="EYHATRG"/>
<sequence length="286" mass="33197">MVNRKTRQHQKLQEEIARLGNENEELKLEREESKKNVIHFMQEADVARQELRKAQALIAELTGSEGPNVENETAAGLVTSLGVLQACDASTNTEEREALQVLEDRWRESESQLEQAEARIQSLDRELQQFRQKSWENRAPVIKAELDIKSRELEKVLADQARERASYKTQLEQSAISAQEWHEKHDRLQEIMSKYVALEDQHKALEEAHVREGHLKAINKALREEIRKATSHEEKEINLAYLRNVVIMFFEKKQMQAQLIPVLSTLLQCSSEEQTRLSKCVRNKQP</sequence>
<dbReference type="InParanoid" id="A0A1X2H294"/>
<keyword evidence="4" id="KW-1185">Reference proteome</keyword>
<dbReference type="EMBL" id="MCGN01000010">
    <property type="protein sequence ID" value="ORY91913.1"/>
    <property type="molecule type" value="Genomic_DNA"/>
</dbReference>
<feature type="coiled-coil region" evidence="1">
    <location>
        <begin position="99"/>
        <end position="163"/>
    </location>
</feature>
<dbReference type="InterPro" id="IPR000237">
    <property type="entry name" value="GRIP_dom"/>
</dbReference>
<dbReference type="Proteomes" id="UP000242180">
    <property type="component" value="Unassembled WGS sequence"/>
</dbReference>
<gene>
    <name evidence="3" type="ORF">BCR43DRAFT_497485</name>
</gene>
<dbReference type="STRING" id="13706.A0A1X2H294"/>
<feature type="coiled-coil region" evidence="1">
    <location>
        <begin position="188"/>
        <end position="235"/>
    </location>
</feature>
<evidence type="ECO:0000256" key="1">
    <source>
        <dbReference type="SAM" id="Coils"/>
    </source>
</evidence>
<dbReference type="OrthoDB" id="1926336at2759"/>
<evidence type="ECO:0000313" key="4">
    <source>
        <dbReference type="Proteomes" id="UP000242180"/>
    </source>
</evidence>
<keyword evidence="1" id="KW-0175">Coiled coil</keyword>
<comment type="caution">
    <text evidence="3">The sequence shown here is derived from an EMBL/GenBank/DDBJ whole genome shotgun (WGS) entry which is preliminary data.</text>
</comment>
<feature type="domain" description="GRIP" evidence="2">
    <location>
        <begin position="232"/>
        <end position="280"/>
    </location>
</feature>
<dbReference type="PROSITE" id="PS50913">
    <property type="entry name" value="GRIP"/>
    <property type="match status" value="1"/>
</dbReference>
<dbReference type="SMART" id="SM00755">
    <property type="entry name" value="Grip"/>
    <property type="match status" value="1"/>
</dbReference>
<accession>A0A1X2H294</accession>
<evidence type="ECO:0000259" key="2">
    <source>
        <dbReference type="PROSITE" id="PS50913"/>
    </source>
</evidence>
<protein>
    <recommendedName>
        <fullName evidence="2">GRIP domain-containing protein</fullName>
    </recommendedName>
</protein>
<dbReference type="Pfam" id="PF01465">
    <property type="entry name" value="GRIP"/>
    <property type="match status" value="1"/>
</dbReference>
<organism evidence="3 4">
    <name type="scientific">Syncephalastrum racemosum</name>
    <name type="common">Filamentous fungus</name>
    <dbReference type="NCBI Taxonomy" id="13706"/>
    <lineage>
        <taxon>Eukaryota</taxon>
        <taxon>Fungi</taxon>
        <taxon>Fungi incertae sedis</taxon>
        <taxon>Mucoromycota</taxon>
        <taxon>Mucoromycotina</taxon>
        <taxon>Mucoromycetes</taxon>
        <taxon>Mucorales</taxon>
        <taxon>Syncephalastraceae</taxon>
        <taxon>Syncephalastrum</taxon>
    </lineage>
</organism>
<evidence type="ECO:0000313" key="3">
    <source>
        <dbReference type="EMBL" id="ORY91913.1"/>
    </source>
</evidence>
<feature type="coiled-coil region" evidence="1">
    <location>
        <begin position="2"/>
        <end position="64"/>
    </location>
</feature>
<name>A0A1X2H294_SYNRA</name>
<dbReference type="AlphaFoldDB" id="A0A1X2H294"/>
<reference evidence="3 4" key="1">
    <citation type="submission" date="2016-07" db="EMBL/GenBank/DDBJ databases">
        <title>Pervasive Adenine N6-methylation of Active Genes in Fungi.</title>
        <authorList>
            <consortium name="DOE Joint Genome Institute"/>
            <person name="Mondo S.J."/>
            <person name="Dannebaum R.O."/>
            <person name="Kuo R.C."/>
            <person name="Labutti K."/>
            <person name="Haridas S."/>
            <person name="Kuo A."/>
            <person name="Salamov A."/>
            <person name="Ahrendt S.R."/>
            <person name="Lipzen A."/>
            <person name="Sullivan W."/>
            <person name="Andreopoulos W.B."/>
            <person name="Clum A."/>
            <person name="Lindquist E."/>
            <person name="Daum C."/>
            <person name="Ramamoorthy G.K."/>
            <person name="Gryganskyi A."/>
            <person name="Culley D."/>
            <person name="Magnuson J.K."/>
            <person name="James T.Y."/>
            <person name="O'Malley M.A."/>
            <person name="Stajich J.E."/>
            <person name="Spatafora J.W."/>
            <person name="Visel A."/>
            <person name="Grigoriev I.V."/>
        </authorList>
    </citation>
    <scope>NUCLEOTIDE SEQUENCE [LARGE SCALE GENOMIC DNA]</scope>
    <source>
        <strain evidence="3 4">NRRL 2496</strain>
    </source>
</reference>